<sequence>MFYAHGRLNGPSNLQSNVKDETPFRYADAKIRTRVVVICGPTRYQLDQGDAPRTHTKFLLLR</sequence>
<reference evidence="1" key="1">
    <citation type="journal article" date="2023" name="Mol. Biol. Evol.">
        <title>Third-Generation Sequencing Reveals the Adaptive Role of the Epigenome in Three Deep-Sea Polychaetes.</title>
        <authorList>
            <person name="Perez M."/>
            <person name="Aroh O."/>
            <person name="Sun Y."/>
            <person name="Lan Y."/>
            <person name="Juniper S.K."/>
            <person name="Young C.R."/>
            <person name="Angers B."/>
            <person name="Qian P.Y."/>
        </authorList>
    </citation>
    <scope>NUCLEOTIDE SEQUENCE</scope>
    <source>
        <strain evidence="1">P08H-3</strain>
    </source>
</reference>
<keyword evidence="2" id="KW-1185">Reference proteome</keyword>
<organism evidence="1 2">
    <name type="scientific">Paralvinella palmiformis</name>
    <dbReference type="NCBI Taxonomy" id="53620"/>
    <lineage>
        <taxon>Eukaryota</taxon>
        <taxon>Metazoa</taxon>
        <taxon>Spiralia</taxon>
        <taxon>Lophotrochozoa</taxon>
        <taxon>Annelida</taxon>
        <taxon>Polychaeta</taxon>
        <taxon>Sedentaria</taxon>
        <taxon>Canalipalpata</taxon>
        <taxon>Terebellida</taxon>
        <taxon>Terebelliformia</taxon>
        <taxon>Alvinellidae</taxon>
        <taxon>Paralvinella</taxon>
    </lineage>
</organism>
<comment type="caution">
    <text evidence="1">The sequence shown here is derived from an EMBL/GenBank/DDBJ whole genome shotgun (WGS) entry which is preliminary data.</text>
</comment>
<dbReference type="AlphaFoldDB" id="A0AAD9MW98"/>
<evidence type="ECO:0000313" key="2">
    <source>
        <dbReference type="Proteomes" id="UP001208570"/>
    </source>
</evidence>
<protein>
    <submittedName>
        <fullName evidence="1">Uncharacterized protein</fullName>
    </submittedName>
</protein>
<gene>
    <name evidence="1" type="ORF">LSH36_606g01051</name>
</gene>
<dbReference type="EMBL" id="JAODUP010000606">
    <property type="protein sequence ID" value="KAK2146453.1"/>
    <property type="molecule type" value="Genomic_DNA"/>
</dbReference>
<name>A0AAD9MW98_9ANNE</name>
<proteinExistence type="predicted"/>
<accession>A0AAD9MW98</accession>
<dbReference type="Proteomes" id="UP001208570">
    <property type="component" value="Unassembled WGS sequence"/>
</dbReference>
<evidence type="ECO:0000313" key="1">
    <source>
        <dbReference type="EMBL" id="KAK2146453.1"/>
    </source>
</evidence>